<dbReference type="Pfam" id="PF00872">
    <property type="entry name" value="Transposase_mut"/>
    <property type="match status" value="1"/>
</dbReference>
<protein>
    <recommendedName>
        <fullName evidence="6">Mutator family transposase</fullName>
    </recommendedName>
</protein>
<dbReference type="EMBL" id="AP028955">
    <property type="protein sequence ID" value="BET38350.1"/>
    <property type="molecule type" value="Genomic_DNA"/>
</dbReference>
<dbReference type="InterPro" id="IPR001207">
    <property type="entry name" value="Transposase_mutator"/>
</dbReference>
<evidence type="ECO:0000256" key="6">
    <source>
        <dbReference type="RuleBase" id="RU365089"/>
    </source>
</evidence>
<dbReference type="PANTHER" id="PTHR33217">
    <property type="entry name" value="TRANSPOSASE FOR INSERTION SEQUENCE ELEMENT IS1081"/>
    <property type="match status" value="1"/>
</dbReference>
<keyword evidence="4 6" id="KW-0238">DNA-binding</keyword>
<accession>A0ABN7BTX2</accession>
<dbReference type="Proteomes" id="UP001473424">
    <property type="component" value="Chromosome"/>
</dbReference>
<organism evidence="7 8">
    <name type="scientific">Spiroplasma ixodetis</name>
    <dbReference type="NCBI Taxonomy" id="2141"/>
    <lineage>
        <taxon>Bacteria</taxon>
        <taxon>Bacillati</taxon>
        <taxon>Mycoplasmatota</taxon>
        <taxon>Mollicutes</taxon>
        <taxon>Entomoplasmatales</taxon>
        <taxon>Spiroplasmataceae</taxon>
        <taxon>Spiroplasma</taxon>
    </lineage>
</organism>
<keyword evidence="8" id="KW-1185">Reference proteome</keyword>
<gene>
    <name evidence="7" type="ORF">SAP269_09390</name>
</gene>
<proteinExistence type="inferred from homology"/>
<keyword evidence="3 6" id="KW-0815">Transposition</keyword>
<comment type="function">
    <text evidence="1 6">Required for the transposition of the insertion element.</text>
</comment>
<evidence type="ECO:0000313" key="8">
    <source>
        <dbReference type="Proteomes" id="UP001473424"/>
    </source>
</evidence>
<reference evidence="8" key="1">
    <citation type="journal article" date="2024" name="FEMS Microbiol. Lett.">
        <title>Genomic insights into Spiroplasma endosymbionts that induce male-killing and protective phenotypes in the pea aphid.</title>
        <authorList>
            <person name="Arai H."/>
            <person name="Legeai F."/>
            <person name="Kageyama D."/>
            <person name="Sugio A."/>
            <person name="Simon J.C."/>
        </authorList>
    </citation>
    <scope>NUCLEOTIDE SEQUENCE [LARGE SCALE GENOMIC DNA]</scope>
    <source>
        <strain evidence="8">sAp269</strain>
    </source>
</reference>
<dbReference type="PROSITE" id="PS01007">
    <property type="entry name" value="TRANSPOSASE_MUTATOR"/>
    <property type="match status" value="1"/>
</dbReference>
<evidence type="ECO:0000256" key="2">
    <source>
        <dbReference type="ARBA" id="ARBA00010961"/>
    </source>
</evidence>
<dbReference type="PANTHER" id="PTHR33217:SF5">
    <property type="entry name" value="MUTATOR FAMILY TRANSPOSASE"/>
    <property type="match status" value="1"/>
</dbReference>
<comment type="similarity">
    <text evidence="2 6">Belongs to the transposase mutator family.</text>
</comment>
<name>A0ABN7BTX2_9MOLU</name>
<keyword evidence="6" id="KW-0814">Transposable element</keyword>
<evidence type="ECO:0000256" key="5">
    <source>
        <dbReference type="ARBA" id="ARBA00023172"/>
    </source>
</evidence>
<evidence type="ECO:0000256" key="4">
    <source>
        <dbReference type="ARBA" id="ARBA00023125"/>
    </source>
</evidence>
<evidence type="ECO:0000256" key="1">
    <source>
        <dbReference type="ARBA" id="ARBA00002190"/>
    </source>
</evidence>
<keyword evidence="5 6" id="KW-0233">DNA recombination</keyword>
<evidence type="ECO:0000313" key="7">
    <source>
        <dbReference type="EMBL" id="BET38350.1"/>
    </source>
</evidence>
<evidence type="ECO:0000256" key="3">
    <source>
        <dbReference type="ARBA" id="ARBA00022578"/>
    </source>
</evidence>
<sequence length="52" mass="6020">MKNRGLNDIACSDNLTGMSEAIQSVYPKTEHQLCIVHQIRNSLKYVSYKHRK</sequence>